<gene>
    <name evidence="2" type="ORF">RZS28_05315</name>
</gene>
<reference evidence="2 3" key="1">
    <citation type="submission" date="2023-10" db="EMBL/GenBank/DDBJ databases">
        <title>Novel methanotroph of the genus Methylocapsa from a subarctic wetland.</title>
        <authorList>
            <person name="Belova S.E."/>
            <person name="Oshkin I.Y."/>
            <person name="Miroshnikov K."/>
            <person name="Dedysh S.N."/>
        </authorList>
    </citation>
    <scope>NUCLEOTIDE SEQUENCE [LARGE SCALE GENOMIC DNA]</scope>
    <source>
        <strain evidence="2 3">RX1</strain>
    </source>
</reference>
<accession>A0ABZ0HV96</accession>
<evidence type="ECO:0008006" key="4">
    <source>
        <dbReference type="Google" id="ProtNLM"/>
    </source>
</evidence>
<dbReference type="EMBL" id="CP136862">
    <property type="protein sequence ID" value="WOJ90711.1"/>
    <property type="molecule type" value="Genomic_DNA"/>
</dbReference>
<protein>
    <recommendedName>
        <fullName evidence="4">Secreted protein</fullName>
    </recommendedName>
</protein>
<evidence type="ECO:0000313" key="3">
    <source>
        <dbReference type="Proteomes" id="UP001626536"/>
    </source>
</evidence>
<keyword evidence="3" id="KW-1185">Reference proteome</keyword>
<feature type="chain" id="PRO_5047235318" description="Secreted protein" evidence="1">
    <location>
        <begin position="26"/>
        <end position="140"/>
    </location>
</feature>
<evidence type="ECO:0000256" key="1">
    <source>
        <dbReference type="SAM" id="SignalP"/>
    </source>
</evidence>
<proteinExistence type="predicted"/>
<name>A0ABZ0HV96_9HYPH</name>
<keyword evidence="1" id="KW-0732">Signal</keyword>
<evidence type="ECO:0000313" key="2">
    <source>
        <dbReference type="EMBL" id="WOJ90711.1"/>
    </source>
</evidence>
<organism evidence="2 3">
    <name type="scientific">Methylocapsa polymorpha</name>
    <dbReference type="NCBI Taxonomy" id="3080828"/>
    <lineage>
        <taxon>Bacteria</taxon>
        <taxon>Pseudomonadati</taxon>
        <taxon>Pseudomonadota</taxon>
        <taxon>Alphaproteobacteria</taxon>
        <taxon>Hyphomicrobiales</taxon>
        <taxon>Beijerinckiaceae</taxon>
        <taxon>Methylocapsa</taxon>
    </lineage>
</organism>
<dbReference type="Proteomes" id="UP001626536">
    <property type="component" value="Chromosome"/>
</dbReference>
<sequence length="140" mass="14821">MQRREFITVAVGAAATAASTSQAFAQAGGEKESYEKRHADACKWTATSTHGIDAVTLTVKGVCQEPTPGYKLTLVRVELPGTDPSTLALVLSVVAPTGIEPQHVTPTPVEYQQTFVIPKDHVPTKVTIFEAATTVQISAS</sequence>
<dbReference type="RefSeq" id="WP_407340296.1">
    <property type="nucleotide sequence ID" value="NZ_CP136862.1"/>
</dbReference>
<feature type="signal peptide" evidence="1">
    <location>
        <begin position="1"/>
        <end position="25"/>
    </location>
</feature>